<organism evidence="6 7">
    <name type="scientific">Chryseobacterium koreense CCUG 49689</name>
    <dbReference type="NCBI Taxonomy" id="1304281"/>
    <lineage>
        <taxon>Bacteria</taxon>
        <taxon>Pseudomonadati</taxon>
        <taxon>Bacteroidota</taxon>
        <taxon>Flavobacteriia</taxon>
        <taxon>Flavobacteriales</taxon>
        <taxon>Weeksellaceae</taxon>
        <taxon>Chryseobacterium group</taxon>
        <taxon>Chryseobacterium</taxon>
    </lineage>
</organism>
<keyword evidence="2" id="KW-0238">DNA-binding</keyword>
<dbReference type="PANTHER" id="PTHR43214:SF40">
    <property type="entry name" value="TRANSCRIPTIONAL REGULATORY PROTEIN LNRK"/>
    <property type="match status" value="1"/>
</dbReference>
<dbReference type="SMART" id="SM00448">
    <property type="entry name" value="REC"/>
    <property type="match status" value="1"/>
</dbReference>
<dbReference type="InterPro" id="IPR039420">
    <property type="entry name" value="WalR-like"/>
</dbReference>
<dbReference type="GO" id="GO:0000160">
    <property type="term" value="P:phosphorelay signal transduction system"/>
    <property type="evidence" value="ECO:0007669"/>
    <property type="project" value="InterPro"/>
</dbReference>
<feature type="domain" description="Response regulatory" evidence="5">
    <location>
        <begin position="5"/>
        <end position="123"/>
    </location>
</feature>
<dbReference type="CDD" id="cd17535">
    <property type="entry name" value="REC_NarL-like"/>
    <property type="match status" value="1"/>
</dbReference>
<dbReference type="InterPro" id="IPR011006">
    <property type="entry name" value="CheY-like_superfamily"/>
</dbReference>
<feature type="domain" description="HTH luxR-type" evidence="4">
    <location>
        <begin position="147"/>
        <end position="212"/>
    </location>
</feature>
<protein>
    <submittedName>
        <fullName evidence="6">Ligand-binding protein SH3</fullName>
    </submittedName>
</protein>
<dbReference type="InterPro" id="IPR058245">
    <property type="entry name" value="NreC/VraR/RcsB-like_REC"/>
</dbReference>
<dbReference type="Pfam" id="PF00072">
    <property type="entry name" value="Response_reg"/>
    <property type="match status" value="1"/>
</dbReference>
<dbReference type="InterPro" id="IPR016032">
    <property type="entry name" value="Sig_transdc_resp-reg_C-effctor"/>
</dbReference>
<dbReference type="PATRIC" id="fig|1304281.5.peg.1416"/>
<dbReference type="PANTHER" id="PTHR43214">
    <property type="entry name" value="TWO-COMPONENT RESPONSE REGULATOR"/>
    <property type="match status" value="1"/>
</dbReference>
<evidence type="ECO:0000256" key="1">
    <source>
        <dbReference type="ARBA" id="ARBA00022553"/>
    </source>
</evidence>
<keyword evidence="7" id="KW-1185">Reference proteome</keyword>
<dbReference type="Proteomes" id="UP000035900">
    <property type="component" value="Unassembled WGS sequence"/>
</dbReference>
<gene>
    <name evidence="6" type="ORF">ACM44_06605</name>
</gene>
<dbReference type="GO" id="GO:0006355">
    <property type="term" value="P:regulation of DNA-templated transcription"/>
    <property type="evidence" value="ECO:0007669"/>
    <property type="project" value="InterPro"/>
</dbReference>
<evidence type="ECO:0000313" key="7">
    <source>
        <dbReference type="Proteomes" id="UP000035900"/>
    </source>
</evidence>
<dbReference type="OrthoDB" id="9795108at2"/>
<dbReference type="SUPFAM" id="SSF52172">
    <property type="entry name" value="CheY-like"/>
    <property type="match status" value="1"/>
</dbReference>
<dbReference type="GO" id="GO:0003677">
    <property type="term" value="F:DNA binding"/>
    <property type="evidence" value="ECO:0007669"/>
    <property type="project" value="UniProtKB-KW"/>
</dbReference>
<accession>A0A0J7IZ27</accession>
<feature type="modified residue" description="4-aspartylphosphate" evidence="3">
    <location>
        <position position="58"/>
    </location>
</feature>
<dbReference type="PROSITE" id="PS50043">
    <property type="entry name" value="HTH_LUXR_2"/>
    <property type="match status" value="1"/>
</dbReference>
<dbReference type="Pfam" id="PF00196">
    <property type="entry name" value="GerE"/>
    <property type="match status" value="1"/>
</dbReference>
<dbReference type="InterPro" id="IPR000792">
    <property type="entry name" value="Tscrpt_reg_LuxR_C"/>
</dbReference>
<dbReference type="EMBL" id="LFNG01000007">
    <property type="protein sequence ID" value="KMQ71493.1"/>
    <property type="molecule type" value="Genomic_DNA"/>
</dbReference>
<evidence type="ECO:0000256" key="2">
    <source>
        <dbReference type="ARBA" id="ARBA00023125"/>
    </source>
</evidence>
<dbReference type="CDD" id="cd06170">
    <property type="entry name" value="LuxR_C_like"/>
    <property type="match status" value="1"/>
</dbReference>
<name>A0A0J7IZ27_9FLAO</name>
<evidence type="ECO:0000256" key="3">
    <source>
        <dbReference type="PROSITE-ProRule" id="PRU00169"/>
    </source>
</evidence>
<dbReference type="SMART" id="SM00421">
    <property type="entry name" value="HTH_LUXR"/>
    <property type="match status" value="1"/>
</dbReference>
<evidence type="ECO:0000313" key="6">
    <source>
        <dbReference type="EMBL" id="KMQ71493.1"/>
    </source>
</evidence>
<dbReference type="RefSeq" id="WP_048499240.1">
    <property type="nucleotide sequence ID" value="NZ_LFNG01000007.1"/>
</dbReference>
<comment type="caution">
    <text evidence="6">The sequence shown here is derived from an EMBL/GenBank/DDBJ whole genome shotgun (WGS) entry which is preliminary data.</text>
</comment>
<sequence>MDKIKIAIVDDHKLVSKALENMISFNSNFEVINTSFNGEEFLQYLRSSDELPDVALMDVNMPIKNGIETTCILSEEFPHLKVIALAMEDNENTIIKMLRAGAKGYLLKDMSPETLFSAINIVHEKGIFYTDIVSETLLKIRIEDKELTDLLQDVKDKELEFIKLACSEMTYKEIADQMCVSPRTIDGYRDSVFVKLHVKSRVGIVLYAIKHNLL</sequence>
<dbReference type="InterPro" id="IPR001789">
    <property type="entry name" value="Sig_transdc_resp-reg_receiver"/>
</dbReference>
<proteinExistence type="predicted"/>
<dbReference type="Gene3D" id="3.40.50.2300">
    <property type="match status" value="1"/>
</dbReference>
<evidence type="ECO:0000259" key="5">
    <source>
        <dbReference type="PROSITE" id="PS50110"/>
    </source>
</evidence>
<dbReference type="PROSITE" id="PS50110">
    <property type="entry name" value="RESPONSE_REGULATORY"/>
    <property type="match status" value="1"/>
</dbReference>
<dbReference type="STRING" id="1304281.ACM44_06605"/>
<dbReference type="AlphaFoldDB" id="A0A0J7IZ27"/>
<keyword evidence="1 3" id="KW-0597">Phosphoprotein</keyword>
<evidence type="ECO:0000259" key="4">
    <source>
        <dbReference type="PROSITE" id="PS50043"/>
    </source>
</evidence>
<reference evidence="6 7" key="1">
    <citation type="journal article" date="2004" name="Int. J. Syst. Evol. Microbiol.">
        <title>Kaistella koreensis gen. nov., sp. nov., a novel member of the Chryseobacterium-Bergeyella-Riemerella branch.</title>
        <authorList>
            <person name="Kim M.K."/>
            <person name="Im W.T."/>
            <person name="Shin Y.K."/>
            <person name="Lim J.H."/>
            <person name="Kim S.H."/>
            <person name="Lee B.C."/>
            <person name="Park M.Y."/>
            <person name="Lee K.Y."/>
            <person name="Lee S.T."/>
        </authorList>
    </citation>
    <scope>NUCLEOTIDE SEQUENCE [LARGE SCALE GENOMIC DNA]</scope>
    <source>
        <strain evidence="6 7">CCUG 49689</strain>
    </source>
</reference>
<dbReference type="SUPFAM" id="SSF46894">
    <property type="entry name" value="C-terminal effector domain of the bipartite response regulators"/>
    <property type="match status" value="1"/>
</dbReference>